<dbReference type="PRINTS" id="PR00973">
    <property type="entry name" value="RIBOSOMALS17"/>
</dbReference>
<reference evidence="8 9" key="1">
    <citation type="submission" date="2021-02" db="EMBL/GenBank/DDBJ databases">
        <title>Activity-based single-cell genomes from oceanic crustal fluid captures similar information to metagenomic and metatranscriptomic surveys with orders of magnitude less sampling.</title>
        <authorList>
            <person name="D'Angelo T.S."/>
            <person name="Orcutt B.N."/>
        </authorList>
    </citation>
    <scope>NUCLEOTIDE SEQUENCE [LARGE SCALE GENOMIC DNA]</scope>
    <source>
        <strain evidence="8">AH-315-G02</strain>
    </source>
</reference>
<evidence type="ECO:0000256" key="5">
    <source>
        <dbReference type="ARBA" id="ARBA00023274"/>
    </source>
</evidence>
<dbReference type="NCBIfam" id="NF004123">
    <property type="entry name" value="PRK05610.1"/>
    <property type="match status" value="1"/>
</dbReference>
<evidence type="ECO:0000256" key="2">
    <source>
        <dbReference type="ARBA" id="ARBA00022730"/>
    </source>
</evidence>
<dbReference type="HAMAP" id="MF_01345_B">
    <property type="entry name" value="Ribosomal_uS17_B"/>
    <property type="match status" value="1"/>
</dbReference>
<dbReference type="InterPro" id="IPR019979">
    <property type="entry name" value="Ribosomal_uS17_CS"/>
</dbReference>
<dbReference type="GO" id="GO:0005840">
    <property type="term" value="C:ribosome"/>
    <property type="evidence" value="ECO:0007669"/>
    <property type="project" value="UniProtKB-KW"/>
</dbReference>
<name>A0ABS3AT29_9BACT</name>
<keyword evidence="5 6" id="KW-0687">Ribonucleoprotein</keyword>
<comment type="similarity">
    <text evidence="1 6 7">Belongs to the universal ribosomal protein uS17 family.</text>
</comment>
<comment type="function">
    <text evidence="6">One of the primary rRNA binding proteins, it binds specifically to the 5'-end of 16S ribosomal RNA.</text>
</comment>
<dbReference type="PROSITE" id="PS00056">
    <property type="entry name" value="RIBOSOMAL_S17"/>
    <property type="match status" value="1"/>
</dbReference>
<dbReference type="CDD" id="cd00364">
    <property type="entry name" value="Ribosomal_uS17"/>
    <property type="match status" value="1"/>
</dbReference>
<dbReference type="Pfam" id="PF00366">
    <property type="entry name" value="Ribosomal_S17"/>
    <property type="match status" value="1"/>
</dbReference>
<dbReference type="EMBL" id="JAFITO010000008">
    <property type="protein sequence ID" value="MBN4068263.1"/>
    <property type="molecule type" value="Genomic_DNA"/>
</dbReference>
<evidence type="ECO:0000256" key="4">
    <source>
        <dbReference type="ARBA" id="ARBA00022980"/>
    </source>
</evidence>
<dbReference type="InterPro" id="IPR019984">
    <property type="entry name" value="Ribosomal_uS17_bact/chlr"/>
</dbReference>
<dbReference type="NCBIfam" id="TIGR03635">
    <property type="entry name" value="uS17_bact"/>
    <property type="match status" value="1"/>
</dbReference>
<gene>
    <name evidence="6 8" type="primary">rpsQ</name>
    <name evidence="8" type="ORF">JYU06_01905</name>
</gene>
<dbReference type="InterPro" id="IPR000266">
    <property type="entry name" value="Ribosomal_uS17"/>
</dbReference>
<accession>A0ABS3AT29</accession>
<evidence type="ECO:0000256" key="3">
    <source>
        <dbReference type="ARBA" id="ARBA00022884"/>
    </source>
</evidence>
<comment type="caution">
    <text evidence="8">The sequence shown here is derived from an EMBL/GenBank/DDBJ whole genome shotgun (WGS) entry which is preliminary data.</text>
</comment>
<dbReference type="InterPro" id="IPR012340">
    <property type="entry name" value="NA-bd_OB-fold"/>
</dbReference>
<dbReference type="PANTHER" id="PTHR10744:SF1">
    <property type="entry name" value="SMALL RIBOSOMAL SUBUNIT PROTEIN US17M"/>
    <property type="match status" value="1"/>
</dbReference>
<evidence type="ECO:0000313" key="8">
    <source>
        <dbReference type="EMBL" id="MBN4068263.1"/>
    </source>
</evidence>
<comment type="subunit">
    <text evidence="6">Part of the 30S ribosomal subunit.</text>
</comment>
<organism evidence="8 9">
    <name type="scientific">Desulfotalea psychrophila</name>
    <dbReference type="NCBI Taxonomy" id="84980"/>
    <lineage>
        <taxon>Bacteria</taxon>
        <taxon>Pseudomonadati</taxon>
        <taxon>Thermodesulfobacteriota</taxon>
        <taxon>Desulfobulbia</taxon>
        <taxon>Desulfobulbales</taxon>
        <taxon>Desulfocapsaceae</taxon>
        <taxon>Desulfotalea</taxon>
    </lineage>
</organism>
<evidence type="ECO:0000313" key="9">
    <source>
        <dbReference type="Proteomes" id="UP000717534"/>
    </source>
</evidence>
<dbReference type="Gene3D" id="2.40.50.140">
    <property type="entry name" value="Nucleic acid-binding proteins"/>
    <property type="match status" value="1"/>
</dbReference>
<sequence>MSEIKKIKKTRTGIVVSTRMEKSVVVRVERKVRHKLYGKYIKKSVKYLADDPENNCNIGDIVKIEECRPLSKKKRWRLRDIIREAVV</sequence>
<dbReference type="Proteomes" id="UP000717534">
    <property type="component" value="Unassembled WGS sequence"/>
</dbReference>
<protein>
    <recommendedName>
        <fullName evidence="6">Small ribosomal subunit protein uS17</fullName>
    </recommendedName>
</protein>
<keyword evidence="9" id="KW-1185">Reference proteome</keyword>
<proteinExistence type="inferred from homology"/>
<dbReference type="PANTHER" id="PTHR10744">
    <property type="entry name" value="40S RIBOSOMAL PROTEIN S11 FAMILY MEMBER"/>
    <property type="match status" value="1"/>
</dbReference>
<evidence type="ECO:0000256" key="7">
    <source>
        <dbReference type="RuleBase" id="RU003872"/>
    </source>
</evidence>
<dbReference type="SUPFAM" id="SSF50249">
    <property type="entry name" value="Nucleic acid-binding proteins"/>
    <property type="match status" value="1"/>
</dbReference>
<keyword evidence="3 6" id="KW-0694">RNA-binding</keyword>
<evidence type="ECO:0000256" key="6">
    <source>
        <dbReference type="HAMAP-Rule" id="MF_01345"/>
    </source>
</evidence>
<evidence type="ECO:0000256" key="1">
    <source>
        <dbReference type="ARBA" id="ARBA00010254"/>
    </source>
</evidence>
<keyword evidence="4 6" id="KW-0689">Ribosomal protein</keyword>
<keyword evidence="2 6" id="KW-0699">rRNA-binding</keyword>